<dbReference type="EMBL" id="JBBWRZ010000005">
    <property type="protein sequence ID" value="KAK8235070.1"/>
    <property type="molecule type" value="Genomic_DNA"/>
</dbReference>
<comment type="caution">
    <text evidence="2">The sequence shown here is derived from an EMBL/GenBank/DDBJ whole genome shotgun (WGS) entry which is preliminary data.</text>
</comment>
<name>A0ABR1YNM8_9PEZI</name>
<organism evidence="2 3">
    <name type="scientific">Phyllosticta capitalensis</name>
    <dbReference type="NCBI Taxonomy" id="121624"/>
    <lineage>
        <taxon>Eukaryota</taxon>
        <taxon>Fungi</taxon>
        <taxon>Dikarya</taxon>
        <taxon>Ascomycota</taxon>
        <taxon>Pezizomycotina</taxon>
        <taxon>Dothideomycetes</taxon>
        <taxon>Dothideomycetes incertae sedis</taxon>
        <taxon>Botryosphaeriales</taxon>
        <taxon>Phyllostictaceae</taxon>
        <taxon>Phyllosticta</taxon>
    </lineage>
</organism>
<gene>
    <name evidence="2" type="ORF">HDK90DRAFT_233550</name>
</gene>
<sequence length="120" mass="13228">MPGACNCPPAYTRTFLPCLGLLTIRSVTAVTLECSSSAPFSRDFVVSTPACGRLGGDTRTRVRREDKLCNRPPTAQQPRREEKFAKGGTQCIHCKAQVSLHVETDVNLKTHPACRYARHL</sequence>
<evidence type="ECO:0000313" key="3">
    <source>
        <dbReference type="Proteomes" id="UP001492380"/>
    </source>
</evidence>
<evidence type="ECO:0000256" key="1">
    <source>
        <dbReference type="SAM" id="SignalP"/>
    </source>
</evidence>
<proteinExistence type="predicted"/>
<keyword evidence="1" id="KW-0732">Signal</keyword>
<accession>A0ABR1YNM8</accession>
<keyword evidence="3" id="KW-1185">Reference proteome</keyword>
<feature type="signal peptide" evidence="1">
    <location>
        <begin position="1"/>
        <end position="29"/>
    </location>
</feature>
<evidence type="ECO:0008006" key="4">
    <source>
        <dbReference type="Google" id="ProtNLM"/>
    </source>
</evidence>
<feature type="chain" id="PRO_5047442879" description="Secreted protein" evidence="1">
    <location>
        <begin position="30"/>
        <end position="120"/>
    </location>
</feature>
<protein>
    <recommendedName>
        <fullName evidence="4">Secreted protein</fullName>
    </recommendedName>
</protein>
<evidence type="ECO:0000313" key="2">
    <source>
        <dbReference type="EMBL" id="KAK8235070.1"/>
    </source>
</evidence>
<reference evidence="2 3" key="1">
    <citation type="submission" date="2024-04" db="EMBL/GenBank/DDBJ databases">
        <title>Phyllosticta paracitricarpa is synonymous to the EU quarantine fungus P. citricarpa based on phylogenomic analyses.</title>
        <authorList>
            <consortium name="Lawrence Berkeley National Laboratory"/>
            <person name="Van Ingen-Buijs V.A."/>
            <person name="Van Westerhoven A.C."/>
            <person name="Haridas S."/>
            <person name="Skiadas P."/>
            <person name="Martin F."/>
            <person name="Groenewald J.Z."/>
            <person name="Crous P.W."/>
            <person name="Seidl M.F."/>
        </authorList>
    </citation>
    <scope>NUCLEOTIDE SEQUENCE [LARGE SCALE GENOMIC DNA]</scope>
    <source>
        <strain evidence="2 3">CBS 123374</strain>
    </source>
</reference>
<dbReference type="Proteomes" id="UP001492380">
    <property type="component" value="Unassembled WGS sequence"/>
</dbReference>